<gene>
    <name evidence="1" type="ORF">RPERSI_LOCUS18518</name>
</gene>
<comment type="caution">
    <text evidence="1">The sequence shown here is derived from an EMBL/GenBank/DDBJ whole genome shotgun (WGS) entry which is preliminary data.</text>
</comment>
<feature type="non-terminal residue" evidence="1">
    <location>
        <position position="1"/>
    </location>
</feature>
<dbReference type="Proteomes" id="UP000789920">
    <property type="component" value="Unassembled WGS sequence"/>
</dbReference>
<name>A0ACA9RCN1_9GLOM</name>
<dbReference type="EMBL" id="CAJVQC010049237">
    <property type="protein sequence ID" value="CAG8787325.1"/>
    <property type="molecule type" value="Genomic_DNA"/>
</dbReference>
<reference evidence="1" key="1">
    <citation type="submission" date="2021-06" db="EMBL/GenBank/DDBJ databases">
        <authorList>
            <person name="Kallberg Y."/>
            <person name="Tangrot J."/>
            <person name="Rosling A."/>
        </authorList>
    </citation>
    <scope>NUCLEOTIDE SEQUENCE</scope>
    <source>
        <strain evidence="1">MA461A</strain>
    </source>
</reference>
<keyword evidence="2" id="KW-1185">Reference proteome</keyword>
<proteinExistence type="predicted"/>
<protein>
    <submittedName>
        <fullName evidence="1">36726_t:CDS:1</fullName>
    </submittedName>
</protein>
<accession>A0ACA9RCN1</accession>
<evidence type="ECO:0000313" key="1">
    <source>
        <dbReference type="EMBL" id="CAG8787325.1"/>
    </source>
</evidence>
<evidence type="ECO:0000313" key="2">
    <source>
        <dbReference type="Proteomes" id="UP000789920"/>
    </source>
</evidence>
<sequence>SLLKVILPLQNKNNALFSQLNHFQKVTGPGAIEVISAIW</sequence>
<organism evidence="1 2">
    <name type="scientific">Racocetra persica</name>
    <dbReference type="NCBI Taxonomy" id="160502"/>
    <lineage>
        <taxon>Eukaryota</taxon>
        <taxon>Fungi</taxon>
        <taxon>Fungi incertae sedis</taxon>
        <taxon>Mucoromycota</taxon>
        <taxon>Glomeromycotina</taxon>
        <taxon>Glomeromycetes</taxon>
        <taxon>Diversisporales</taxon>
        <taxon>Gigasporaceae</taxon>
        <taxon>Racocetra</taxon>
    </lineage>
</organism>